<feature type="domain" description="Electron transfer flavoprotein alpha/beta-subunit N-terminal" evidence="5">
    <location>
        <begin position="9"/>
        <end position="198"/>
    </location>
</feature>
<sequence length="336" mass="36556">MNLADYKGVLVYIEQRDGEIQKVSLELLGKGKELAEKLGEKLSAVVLGHNIKALANELIYHGAEKVITVDHEVLKNFTNEPYTKALTAVINNEKPAIVLVGATSIGRDIAPRVSARIHTGLTADCTSLDIDDETRNLMMTRPAFGGNIMATIICPDHRPQMSTVRPGVMLKLERNTSNTGDVIDFDADLNAQDLNVEVLEIVKEDHKKVNIEDAKVLVSAGRGIGSKENMSPLYDLADELKGEVSGSRAVIDNAWLDKDRQVGQTGKTVRPDLYFACGISGAIQHIAGMEESELIIAINKNPDAPIFEVADLGIVGDVAKVLPLLTEELKKSKKEQ</sequence>
<dbReference type="Pfam" id="PF00766">
    <property type="entry name" value="ETF_alpha"/>
    <property type="match status" value="1"/>
</dbReference>
<feature type="binding site" evidence="4">
    <location>
        <position position="222"/>
    </location>
    <ligand>
        <name>FAD</name>
        <dbReference type="ChEBI" id="CHEBI:57692"/>
    </ligand>
</feature>
<evidence type="ECO:0000313" key="7">
    <source>
        <dbReference type="Proteomes" id="UP000243406"/>
    </source>
</evidence>
<dbReference type="FunFam" id="3.40.50.1220:FF:000001">
    <property type="entry name" value="Electron transfer flavoprotein, alpha subunit"/>
    <property type="match status" value="1"/>
</dbReference>
<evidence type="ECO:0000256" key="2">
    <source>
        <dbReference type="ARBA" id="ARBA00022630"/>
    </source>
</evidence>
<dbReference type="SUPFAM" id="SSF52467">
    <property type="entry name" value="DHS-like NAD/FAD-binding domain"/>
    <property type="match status" value="1"/>
</dbReference>
<dbReference type="InterPro" id="IPR014729">
    <property type="entry name" value="Rossmann-like_a/b/a_fold"/>
</dbReference>
<dbReference type="InterPro" id="IPR014730">
    <property type="entry name" value="ETF_a/b_N"/>
</dbReference>
<feature type="binding site" evidence="4">
    <location>
        <begin position="247"/>
        <end position="248"/>
    </location>
    <ligand>
        <name>FAD</name>
        <dbReference type="ChEBI" id="CHEBI:57692"/>
    </ligand>
</feature>
<proteinExistence type="inferred from homology"/>
<feature type="binding site" evidence="4">
    <location>
        <begin position="261"/>
        <end position="265"/>
    </location>
    <ligand>
        <name>FAD</name>
        <dbReference type="ChEBI" id="CHEBI:57692"/>
    </ligand>
</feature>
<dbReference type="CDD" id="cd01715">
    <property type="entry name" value="ETF_alpha"/>
    <property type="match status" value="1"/>
</dbReference>
<evidence type="ECO:0000256" key="3">
    <source>
        <dbReference type="ARBA" id="ARBA00022827"/>
    </source>
</evidence>
<dbReference type="Proteomes" id="UP000243406">
    <property type="component" value="Unassembled WGS sequence"/>
</dbReference>
<evidence type="ECO:0000256" key="1">
    <source>
        <dbReference type="ARBA" id="ARBA00005817"/>
    </source>
</evidence>
<dbReference type="RefSeq" id="WP_079589782.1">
    <property type="nucleotide sequence ID" value="NZ_DAMBHZ010000012.1"/>
</dbReference>
<comment type="similarity">
    <text evidence="1">Belongs to the ETF alpha-subunit/FixB family.</text>
</comment>
<dbReference type="EMBL" id="FUYN01000004">
    <property type="protein sequence ID" value="SKB53599.1"/>
    <property type="molecule type" value="Genomic_DNA"/>
</dbReference>
<dbReference type="InterPro" id="IPR014731">
    <property type="entry name" value="ETF_asu_C"/>
</dbReference>
<evidence type="ECO:0000256" key="4">
    <source>
        <dbReference type="PIRSR" id="PIRSR000089-1"/>
    </source>
</evidence>
<dbReference type="GO" id="GO:0033539">
    <property type="term" value="P:fatty acid beta-oxidation using acyl-CoA dehydrogenase"/>
    <property type="evidence" value="ECO:0007669"/>
    <property type="project" value="TreeGrafter"/>
</dbReference>
<organism evidence="6 7">
    <name type="scientific">Acetoanaerobium noterae</name>
    <dbReference type="NCBI Taxonomy" id="745369"/>
    <lineage>
        <taxon>Bacteria</taxon>
        <taxon>Bacillati</taxon>
        <taxon>Bacillota</taxon>
        <taxon>Clostridia</taxon>
        <taxon>Peptostreptococcales</taxon>
        <taxon>Filifactoraceae</taxon>
        <taxon>Acetoanaerobium</taxon>
    </lineage>
</organism>
<keyword evidence="2" id="KW-0285">Flavoprotein</keyword>
<feature type="binding site" evidence="4">
    <location>
        <begin position="278"/>
        <end position="285"/>
    </location>
    <ligand>
        <name>FAD</name>
        <dbReference type="ChEBI" id="CHEBI:57692"/>
    </ligand>
</feature>
<dbReference type="Gene3D" id="3.40.50.1220">
    <property type="entry name" value="TPP-binding domain"/>
    <property type="match status" value="1"/>
</dbReference>
<gene>
    <name evidence="6" type="ORF">SAMN02745120_1964</name>
</gene>
<dbReference type="AlphaFoldDB" id="A0A1T5C2P0"/>
<keyword evidence="7" id="KW-1185">Reference proteome</keyword>
<comment type="cofactor">
    <cofactor evidence="4">
        <name>FAD</name>
        <dbReference type="ChEBI" id="CHEBI:57692"/>
    </cofactor>
    <text evidence="4">Binds 1 FAD per dimer.</text>
</comment>
<dbReference type="OrthoDB" id="9770286at2"/>
<accession>A0A1T5C2P0</accession>
<dbReference type="PIRSF" id="PIRSF000089">
    <property type="entry name" value="Electra_flavoP_a"/>
    <property type="match status" value="1"/>
</dbReference>
<dbReference type="InterPro" id="IPR001308">
    <property type="entry name" value="ETF_a/FixB"/>
</dbReference>
<dbReference type="Gene3D" id="3.40.50.620">
    <property type="entry name" value="HUPs"/>
    <property type="match status" value="1"/>
</dbReference>
<evidence type="ECO:0000313" key="6">
    <source>
        <dbReference type="EMBL" id="SKB53599.1"/>
    </source>
</evidence>
<feature type="binding site" evidence="4">
    <location>
        <position position="299"/>
    </location>
    <ligand>
        <name>FAD</name>
        <dbReference type="ChEBI" id="CHEBI:57692"/>
    </ligand>
</feature>
<dbReference type="PANTHER" id="PTHR43153:SF1">
    <property type="entry name" value="ELECTRON TRANSFER FLAVOPROTEIN SUBUNIT ALPHA, MITOCHONDRIAL"/>
    <property type="match status" value="1"/>
</dbReference>
<reference evidence="7" key="1">
    <citation type="submission" date="2017-02" db="EMBL/GenBank/DDBJ databases">
        <authorList>
            <person name="Varghese N."/>
            <person name="Submissions S."/>
        </authorList>
    </citation>
    <scope>NUCLEOTIDE SEQUENCE [LARGE SCALE GENOMIC DNA]</scope>
    <source>
        <strain evidence="7">ATCC 35199</strain>
    </source>
</reference>
<keyword evidence="3 4" id="KW-0274">FAD</keyword>
<dbReference type="SUPFAM" id="SSF52402">
    <property type="entry name" value="Adenine nucleotide alpha hydrolases-like"/>
    <property type="match status" value="1"/>
</dbReference>
<dbReference type="InterPro" id="IPR033947">
    <property type="entry name" value="ETF_alpha_N"/>
</dbReference>
<dbReference type="GO" id="GO:0050660">
    <property type="term" value="F:flavin adenine dinucleotide binding"/>
    <property type="evidence" value="ECO:0007669"/>
    <property type="project" value="InterPro"/>
</dbReference>
<protein>
    <submittedName>
        <fullName evidence="6">Electron transfer flavoprotein alpha subunit apoprotein</fullName>
    </submittedName>
</protein>
<dbReference type="GO" id="GO:0009055">
    <property type="term" value="F:electron transfer activity"/>
    <property type="evidence" value="ECO:0007669"/>
    <property type="project" value="InterPro"/>
</dbReference>
<name>A0A1T5C2P0_9FIRM</name>
<evidence type="ECO:0000259" key="5">
    <source>
        <dbReference type="SMART" id="SM00893"/>
    </source>
</evidence>
<dbReference type="Pfam" id="PF01012">
    <property type="entry name" value="ETF"/>
    <property type="match status" value="1"/>
</dbReference>
<dbReference type="SMART" id="SM00893">
    <property type="entry name" value="ETF"/>
    <property type="match status" value="1"/>
</dbReference>
<dbReference type="PANTHER" id="PTHR43153">
    <property type="entry name" value="ELECTRON TRANSFER FLAVOPROTEIN ALPHA"/>
    <property type="match status" value="1"/>
</dbReference>
<dbReference type="InterPro" id="IPR029035">
    <property type="entry name" value="DHS-like_NAD/FAD-binding_dom"/>
</dbReference>